<dbReference type="Pfam" id="PF05191">
    <property type="entry name" value="ADK_lid"/>
    <property type="match status" value="1"/>
</dbReference>
<dbReference type="InterPro" id="IPR007862">
    <property type="entry name" value="Adenylate_kinase_lid-dom"/>
</dbReference>
<gene>
    <name evidence="7" type="ORF">KCU76_g18486</name>
</gene>
<evidence type="ECO:0000256" key="3">
    <source>
        <dbReference type="ARBA" id="ARBA00022777"/>
    </source>
</evidence>
<dbReference type="OrthoDB" id="439792at2759"/>
<dbReference type="CDD" id="cd01428">
    <property type="entry name" value="ADK"/>
    <property type="match status" value="1"/>
</dbReference>
<dbReference type="Gene3D" id="3.40.50.300">
    <property type="entry name" value="P-loop containing nucleotide triphosphate hydrolases"/>
    <property type="match status" value="1"/>
</dbReference>
<evidence type="ECO:0000256" key="1">
    <source>
        <dbReference type="ARBA" id="ARBA00022679"/>
    </source>
</evidence>
<dbReference type="GO" id="GO:0005739">
    <property type="term" value="C:mitochondrion"/>
    <property type="evidence" value="ECO:0007669"/>
    <property type="project" value="InterPro"/>
</dbReference>
<dbReference type="GO" id="GO:0005524">
    <property type="term" value="F:ATP binding"/>
    <property type="evidence" value="ECO:0007669"/>
    <property type="project" value="InterPro"/>
</dbReference>
<dbReference type="PANTHER" id="PTHR23359">
    <property type="entry name" value="NUCLEOTIDE KINASE"/>
    <property type="match status" value="1"/>
</dbReference>
<evidence type="ECO:0000256" key="4">
    <source>
        <dbReference type="ARBA" id="ARBA00023128"/>
    </source>
</evidence>
<dbReference type="InterPro" id="IPR033690">
    <property type="entry name" value="Adenylat_kinase_CS"/>
</dbReference>
<keyword evidence="3 5" id="KW-0418">Kinase</keyword>
<comment type="similarity">
    <text evidence="5">Belongs to the adenylate kinase family.</text>
</comment>
<dbReference type="AlphaFoldDB" id="A0A9P8IYR9"/>
<feature type="non-terminal residue" evidence="7">
    <location>
        <position position="285"/>
    </location>
</feature>
<dbReference type="PRINTS" id="PR00094">
    <property type="entry name" value="ADENYLTKNASE"/>
</dbReference>
<proteinExistence type="inferred from homology"/>
<dbReference type="GO" id="GO:0004017">
    <property type="term" value="F:AMP kinase activity"/>
    <property type="evidence" value="ECO:0007669"/>
    <property type="project" value="InterPro"/>
</dbReference>
<evidence type="ECO:0000313" key="7">
    <source>
        <dbReference type="EMBL" id="KAG9665263.1"/>
    </source>
</evidence>
<evidence type="ECO:0000256" key="5">
    <source>
        <dbReference type="RuleBase" id="RU003330"/>
    </source>
</evidence>
<dbReference type="Pfam" id="PF00406">
    <property type="entry name" value="ADK"/>
    <property type="match status" value="2"/>
</dbReference>
<sequence length="285" mass="31831">MQLRKAARIILVGAPGVGKGTQSERMLQRFPQLASISSGDLLRDNVRRRTPLGTTPSYLLHNMIVANLSITGIQAESLMKAGALVPDSTILRLITNELTTRGWLTPSTTQKPLIMNSVASSFNAVTSPQDDYITPTTAHQRQYEFSDQPNASFILDGFPRTVDQAIQLDKLIPINLVVQLNTPTSVILDRICNRWIHAASGRVYNTTFNAPKVEGKDDITGEPLIQRDDDKPETWMARLNKFEETSQPLLEHYDKLGVLWRVDGNSSNEITPKLFDEFNKRFGLA</sequence>
<comment type="caution">
    <text evidence="7">The sequence shown here is derived from an EMBL/GenBank/DDBJ whole genome shotgun (WGS) entry which is preliminary data.</text>
</comment>
<name>A0A9P8IYR9_AURME</name>
<dbReference type="Proteomes" id="UP000779574">
    <property type="component" value="Unassembled WGS sequence"/>
</dbReference>
<evidence type="ECO:0000256" key="2">
    <source>
        <dbReference type="ARBA" id="ARBA00022741"/>
    </source>
</evidence>
<dbReference type="InterPro" id="IPR028586">
    <property type="entry name" value="AK3/Ak4_mitochondrial"/>
</dbReference>
<dbReference type="InterPro" id="IPR000850">
    <property type="entry name" value="Adenylat/UMP-CMP_kin"/>
</dbReference>
<evidence type="ECO:0000259" key="6">
    <source>
        <dbReference type="Pfam" id="PF05191"/>
    </source>
</evidence>
<feature type="domain" description="Adenylate kinase active site lid" evidence="6">
    <location>
        <begin position="194"/>
        <end position="229"/>
    </location>
</feature>
<keyword evidence="4" id="KW-0496">Mitochondrion</keyword>
<keyword evidence="2" id="KW-0547">Nucleotide-binding</keyword>
<reference evidence="7" key="2">
    <citation type="submission" date="2021-08" db="EMBL/GenBank/DDBJ databases">
        <authorList>
            <person name="Gostincar C."/>
            <person name="Sun X."/>
            <person name="Song Z."/>
            <person name="Gunde-Cimerman N."/>
        </authorList>
    </citation>
    <scope>NUCLEOTIDE SEQUENCE</scope>
    <source>
        <strain evidence="7">EXF-9911</strain>
    </source>
</reference>
<accession>A0A9P8IYR9</accession>
<reference evidence="7" key="1">
    <citation type="journal article" date="2021" name="J Fungi (Basel)">
        <title>Virulence traits and population genomics of the black yeast Aureobasidium melanogenum.</title>
        <authorList>
            <person name="Cernosa A."/>
            <person name="Sun X."/>
            <person name="Gostincar C."/>
            <person name="Fang C."/>
            <person name="Gunde-Cimerman N."/>
            <person name="Song Z."/>
        </authorList>
    </citation>
    <scope>NUCLEOTIDE SEQUENCE</scope>
    <source>
        <strain evidence="7">EXF-9911</strain>
    </source>
</reference>
<protein>
    <submittedName>
        <fullName evidence="7">Adenylate kinase</fullName>
    </submittedName>
</protein>
<dbReference type="SUPFAM" id="SSF52540">
    <property type="entry name" value="P-loop containing nucleoside triphosphate hydrolases"/>
    <property type="match status" value="1"/>
</dbReference>
<dbReference type="HAMAP" id="MF_03169">
    <property type="entry name" value="Adenylate_kinase_AK3"/>
    <property type="match status" value="1"/>
</dbReference>
<dbReference type="InterPro" id="IPR027417">
    <property type="entry name" value="P-loop_NTPase"/>
</dbReference>
<dbReference type="PROSITE" id="PS00113">
    <property type="entry name" value="ADENYLATE_KINASE"/>
    <property type="match status" value="1"/>
</dbReference>
<dbReference type="HAMAP" id="MF_00235">
    <property type="entry name" value="Adenylate_kinase_Adk"/>
    <property type="match status" value="1"/>
</dbReference>
<evidence type="ECO:0000313" key="8">
    <source>
        <dbReference type="Proteomes" id="UP000779574"/>
    </source>
</evidence>
<dbReference type="EMBL" id="JAHFXF010001641">
    <property type="protein sequence ID" value="KAG9665263.1"/>
    <property type="molecule type" value="Genomic_DNA"/>
</dbReference>
<organism evidence="7 8">
    <name type="scientific">Aureobasidium melanogenum</name>
    <name type="common">Aureobasidium pullulans var. melanogenum</name>
    <dbReference type="NCBI Taxonomy" id="46634"/>
    <lineage>
        <taxon>Eukaryota</taxon>
        <taxon>Fungi</taxon>
        <taxon>Dikarya</taxon>
        <taxon>Ascomycota</taxon>
        <taxon>Pezizomycotina</taxon>
        <taxon>Dothideomycetes</taxon>
        <taxon>Dothideomycetidae</taxon>
        <taxon>Dothideales</taxon>
        <taxon>Saccotheciaceae</taxon>
        <taxon>Aureobasidium</taxon>
    </lineage>
</organism>
<keyword evidence="1 5" id="KW-0808">Transferase</keyword>